<dbReference type="EMBL" id="LAZR01009311">
    <property type="protein sequence ID" value="KKM73371.1"/>
    <property type="molecule type" value="Genomic_DNA"/>
</dbReference>
<evidence type="ECO:0000313" key="1">
    <source>
        <dbReference type="EMBL" id="KKM73371.1"/>
    </source>
</evidence>
<protein>
    <submittedName>
        <fullName evidence="1">Uncharacterized protein</fullName>
    </submittedName>
</protein>
<comment type="caution">
    <text evidence="1">The sequence shown here is derived from an EMBL/GenBank/DDBJ whole genome shotgun (WGS) entry which is preliminary data.</text>
</comment>
<accession>A0A0F9KFB0</accession>
<reference evidence="1" key="1">
    <citation type="journal article" date="2015" name="Nature">
        <title>Complex archaea that bridge the gap between prokaryotes and eukaryotes.</title>
        <authorList>
            <person name="Spang A."/>
            <person name="Saw J.H."/>
            <person name="Jorgensen S.L."/>
            <person name="Zaremba-Niedzwiedzka K."/>
            <person name="Martijn J."/>
            <person name="Lind A.E."/>
            <person name="van Eijk R."/>
            <person name="Schleper C."/>
            <person name="Guy L."/>
            <person name="Ettema T.J."/>
        </authorList>
    </citation>
    <scope>NUCLEOTIDE SEQUENCE</scope>
</reference>
<name>A0A0F9KFB0_9ZZZZ</name>
<proteinExistence type="predicted"/>
<dbReference type="AlphaFoldDB" id="A0A0F9KFB0"/>
<gene>
    <name evidence="1" type="ORF">LCGC14_1411090</name>
</gene>
<organism evidence="1">
    <name type="scientific">marine sediment metagenome</name>
    <dbReference type="NCBI Taxonomy" id="412755"/>
    <lineage>
        <taxon>unclassified sequences</taxon>
        <taxon>metagenomes</taxon>
        <taxon>ecological metagenomes</taxon>
    </lineage>
</organism>
<sequence length="315" mass="35525">MKIEIGKWDGVYEARVECLADGQSVTHHSTHETAYDAAREAEAVLRAWSTTEGECPELERLWLVIGESDKLDDLVYVVPAATRLGAVANVARMLVLPWSTSHGDSDDLRIIINARSEYPVKDGWETPRWFWDVGCAPFKVGSDMQIDGTWDWEQDEVEEKVEAPKDVLGPVGKLAVEVVVERGQEKTFTHYASHITNSVSIKSGATRWELGGFVEMTEANKFGSIFTIRHVYVESVEVADIYELVIYQGDDDVECARLRFVAQYKTEVPTEFNAQTRNIQPDDKLRARLACLKGRGGAVISLQCYEFTRTEERRS</sequence>